<dbReference type="PANTHER" id="PTHR43818:SF5">
    <property type="entry name" value="OXIDOREDUCTASE FAMILY PROTEIN"/>
    <property type="match status" value="1"/>
</dbReference>
<dbReference type="InterPro" id="IPR000683">
    <property type="entry name" value="Gfo/Idh/MocA-like_OxRdtase_N"/>
</dbReference>
<proteinExistence type="predicted"/>
<dbReference type="Gene3D" id="3.30.360.10">
    <property type="entry name" value="Dihydrodipicolinate Reductase, domain 2"/>
    <property type="match status" value="1"/>
</dbReference>
<protein>
    <submittedName>
        <fullName evidence="3">Predicted dehydrogenase</fullName>
    </submittedName>
</protein>
<dbReference type="InterPro" id="IPR043906">
    <property type="entry name" value="Gfo/Idh/MocA_OxRdtase_bact_C"/>
</dbReference>
<dbReference type="Pfam" id="PF19051">
    <property type="entry name" value="GFO_IDH_MocA_C2"/>
    <property type="match status" value="1"/>
</dbReference>
<dbReference type="OrthoDB" id="9763611at2"/>
<evidence type="ECO:0000313" key="4">
    <source>
        <dbReference type="Proteomes" id="UP000192678"/>
    </source>
</evidence>
<accession>A0A1W2EP45</accession>
<gene>
    <name evidence="3" type="ORF">SAMN04488101_11441</name>
</gene>
<dbReference type="STRING" id="475255.SAMN04488101_11441"/>
<dbReference type="Proteomes" id="UP000192678">
    <property type="component" value="Unassembled WGS sequence"/>
</dbReference>
<organism evidence="3 4">
    <name type="scientific">Pedobacter nyackensis</name>
    <dbReference type="NCBI Taxonomy" id="475255"/>
    <lineage>
        <taxon>Bacteria</taxon>
        <taxon>Pseudomonadati</taxon>
        <taxon>Bacteroidota</taxon>
        <taxon>Sphingobacteriia</taxon>
        <taxon>Sphingobacteriales</taxon>
        <taxon>Sphingobacteriaceae</taxon>
        <taxon>Pedobacter</taxon>
    </lineage>
</organism>
<sequence>MDNKQTNDDKNIAAGRRRFIGSMATLGAFFIVPRSVLGGRGYIAPSDKINLGFIGAGRQSSGLMTVFNRNNAVQIIAASDPYQDKLLGFCKQSDQLYSNRKGNDYASCKPYQDFMEILSLKAVDAVVIGSPDHWHAVHVVKAVEAGKDVYCEKPLSLSIDEGRKMANATRKHKRILQTGSMQRSWPEFTQAVKLIRNGYIGELKTVKVSVGGPPKPYDLIEQPIPSGVDWNMWLGPNAYVPYHQDLAPPLGSKMWAQWRAYKGLGGGDLSDWGAHMFDIVQWAMGMDESGPVKILWPDGKDLKYLTMVYANGVQVSHEDFGRKHAIRFTGTKGEIDLARKFLETNPAALKTQVIPRNDQLVLESRDHYDNWITAIHSRKDPVCNVETGHRSASVCNLALIAYELKRSLTWDPQKEHFVNDPEANGMKKRRLNAKWGI</sequence>
<dbReference type="SUPFAM" id="SSF55347">
    <property type="entry name" value="Glyceraldehyde-3-phosphate dehydrogenase-like, C-terminal domain"/>
    <property type="match status" value="1"/>
</dbReference>
<evidence type="ECO:0000259" key="2">
    <source>
        <dbReference type="Pfam" id="PF19051"/>
    </source>
</evidence>
<feature type="domain" description="Gfo/Idh/MocA-like oxidoreductase bacterial type C-terminal" evidence="2">
    <location>
        <begin position="218"/>
        <end position="436"/>
    </location>
</feature>
<evidence type="ECO:0000313" key="3">
    <source>
        <dbReference type="EMBL" id="SMD11493.1"/>
    </source>
</evidence>
<dbReference type="EMBL" id="FWYB01000014">
    <property type="protein sequence ID" value="SMD11493.1"/>
    <property type="molecule type" value="Genomic_DNA"/>
</dbReference>
<dbReference type="PANTHER" id="PTHR43818">
    <property type="entry name" value="BCDNA.GH03377"/>
    <property type="match status" value="1"/>
</dbReference>
<keyword evidence="4" id="KW-1185">Reference proteome</keyword>
<name>A0A1W2EP45_9SPHI</name>
<dbReference type="GO" id="GO:0000166">
    <property type="term" value="F:nucleotide binding"/>
    <property type="evidence" value="ECO:0007669"/>
    <property type="project" value="InterPro"/>
</dbReference>
<dbReference type="AlphaFoldDB" id="A0A1W2EP45"/>
<evidence type="ECO:0000259" key="1">
    <source>
        <dbReference type="Pfam" id="PF01408"/>
    </source>
</evidence>
<dbReference type="Pfam" id="PF01408">
    <property type="entry name" value="GFO_IDH_MocA"/>
    <property type="match status" value="1"/>
</dbReference>
<dbReference type="InterPro" id="IPR036291">
    <property type="entry name" value="NAD(P)-bd_dom_sf"/>
</dbReference>
<dbReference type="SUPFAM" id="SSF51735">
    <property type="entry name" value="NAD(P)-binding Rossmann-fold domains"/>
    <property type="match status" value="1"/>
</dbReference>
<dbReference type="Gene3D" id="3.40.50.720">
    <property type="entry name" value="NAD(P)-binding Rossmann-like Domain"/>
    <property type="match status" value="1"/>
</dbReference>
<dbReference type="RefSeq" id="WP_084291335.1">
    <property type="nucleotide sequence ID" value="NZ_FWYB01000014.1"/>
</dbReference>
<reference evidence="3 4" key="1">
    <citation type="submission" date="2017-04" db="EMBL/GenBank/DDBJ databases">
        <authorList>
            <person name="Afonso C.L."/>
            <person name="Miller P.J."/>
            <person name="Scott M.A."/>
            <person name="Spackman E."/>
            <person name="Goraichik I."/>
            <person name="Dimitrov K.M."/>
            <person name="Suarez D.L."/>
            <person name="Swayne D.E."/>
        </authorList>
    </citation>
    <scope>NUCLEOTIDE SEQUENCE [LARGE SCALE GENOMIC DNA]</scope>
    <source>
        <strain evidence="3 4">DSM 19625</strain>
    </source>
</reference>
<feature type="domain" description="Gfo/Idh/MocA-like oxidoreductase N-terminal" evidence="1">
    <location>
        <begin position="49"/>
        <end position="179"/>
    </location>
</feature>
<dbReference type="InterPro" id="IPR050463">
    <property type="entry name" value="Gfo/Idh/MocA_oxidrdct_glycsds"/>
</dbReference>